<dbReference type="Gene3D" id="3.40.50.1820">
    <property type="entry name" value="alpha/beta hydrolase"/>
    <property type="match status" value="1"/>
</dbReference>
<dbReference type="PANTHER" id="PTHR32015:SF1">
    <property type="entry name" value="LIPASE"/>
    <property type="match status" value="1"/>
</dbReference>
<evidence type="ECO:0000256" key="1">
    <source>
        <dbReference type="SAM" id="SignalP"/>
    </source>
</evidence>
<feature type="signal peptide" evidence="1">
    <location>
        <begin position="1"/>
        <end position="34"/>
    </location>
</feature>
<dbReference type="InterPro" id="IPR029058">
    <property type="entry name" value="AB_hydrolase_fold"/>
</dbReference>
<keyword evidence="3" id="KW-1185">Reference proteome</keyword>
<dbReference type="AlphaFoldDB" id="A0AAU6WF47"/>
<dbReference type="GO" id="GO:0016042">
    <property type="term" value="P:lipid catabolic process"/>
    <property type="evidence" value="ECO:0007669"/>
    <property type="project" value="InterPro"/>
</dbReference>
<protein>
    <submittedName>
        <fullName evidence="2">Alpha/beta fold hydrolase</fullName>
    </submittedName>
</protein>
<dbReference type="PANTHER" id="PTHR32015">
    <property type="entry name" value="FASTING INDUCED LIPASE"/>
    <property type="match status" value="1"/>
</dbReference>
<name>A0AAU6WF47_9MICC</name>
<dbReference type="RefSeq" id="WP_345472661.1">
    <property type="nucleotide sequence ID" value="NZ_CP125942.1"/>
</dbReference>
<proteinExistence type="predicted"/>
<keyword evidence="2" id="KW-0378">Hydrolase</keyword>
<evidence type="ECO:0000313" key="2">
    <source>
        <dbReference type="EMBL" id="XAO46389.1"/>
    </source>
</evidence>
<evidence type="ECO:0000313" key="3">
    <source>
        <dbReference type="Proteomes" id="UP001486888"/>
    </source>
</evidence>
<sequence>MQRRIFSGLAALCLAAATLIVPVIGTSAGNTAQAETTNTASLNISPVGANNWDCTPSSKHPNPVILVHGTFETMATNWLTLSPTLKRRGYCVFALNYGLEKGLPGSADIRQSASQLSTFVDKVRAATGAAKVDLVGHSQGGMMPRWYLGHMDGAKYVEDFVAISPSNHGTQGIIVPSSTGMKLIGVVGAVACDACLDQVAGSEFLTELNSIGDTVAGPDYTVISTKYDEVVTPYRSQFLDGPKSKVTNIVLQDKCPLDLSAHISINHDPVMHRLVLNALGTDGPANPAYRPSCSI</sequence>
<accession>A0AAU6WF47</accession>
<dbReference type="GO" id="GO:0016298">
    <property type="term" value="F:lipase activity"/>
    <property type="evidence" value="ECO:0007669"/>
    <property type="project" value="TreeGrafter"/>
</dbReference>
<dbReference type="Proteomes" id="UP001486888">
    <property type="component" value="Chromosome"/>
</dbReference>
<organism evidence="2 3">
    <name type="scientific">Glutamicibacter ectropisis</name>
    <dbReference type="NCBI Taxonomy" id="3046593"/>
    <lineage>
        <taxon>Bacteria</taxon>
        <taxon>Bacillati</taxon>
        <taxon>Actinomycetota</taxon>
        <taxon>Actinomycetes</taxon>
        <taxon>Micrococcales</taxon>
        <taxon>Micrococcaceae</taxon>
        <taxon>Glutamicibacter</taxon>
    </lineage>
</organism>
<gene>
    <name evidence="2" type="ORF">QMQ05_02245</name>
</gene>
<dbReference type="SUPFAM" id="SSF53474">
    <property type="entry name" value="alpha/beta-Hydrolases"/>
    <property type="match status" value="1"/>
</dbReference>
<keyword evidence="1" id="KW-0732">Signal</keyword>
<feature type="chain" id="PRO_5043671987" evidence="1">
    <location>
        <begin position="35"/>
        <end position="295"/>
    </location>
</feature>
<reference evidence="2 3" key="1">
    <citation type="submission" date="2023-05" db="EMBL/GenBank/DDBJ databases">
        <title>Glutamicibacter sp. B1, complete genome.</title>
        <authorList>
            <person name="Long Y.H."/>
            <person name="Fang T."/>
            <person name="Li X.Y."/>
        </authorList>
    </citation>
    <scope>NUCLEOTIDE SEQUENCE [LARGE SCALE GENOMIC DNA]</scope>
    <source>
        <strain evidence="2 3">B1</strain>
    </source>
</reference>
<dbReference type="KEGG" id="gey:QMQ05_02245"/>
<dbReference type="InterPro" id="IPR002918">
    <property type="entry name" value="Lipase_EstA/Esterase_EstB"/>
</dbReference>
<dbReference type="EMBL" id="CP125942">
    <property type="protein sequence ID" value="XAO46389.1"/>
    <property type="molecule type" value="Genomic_DNA"/>
</dbReference>
<dbReference type="Pfam" id="PF01674">
    <property type="entry name" value="Lipase_2"/>
    <property type="match status" value="1"/>
</dbReference>